<name>A0A7J6S7T6_PEROL</name>
<dbReference type="PANTHER" id="PTHR10653:SF0">
    <property type="entry name" value="F-ACTIN-CAPPING PROTEIN SUBUNIT ALPHA"/>
    <property type="match status" value="1"/>
</dbReference>
<keyword evidence="2 3" id="KW-0009">Actin-binding</keyword>
<organism evidence="4 5">
    <name type="scientific">Perkinsus olseni</name>
    <name type="common">Perkinsus atlanticus</name>
    <dbReference type="NCBI Taxonomy" id="32597"/>
    <lineage>
        <taxon>Eukaryota</taxon>
        <taxon>Sar</taxon>
        <taxon>Alveolata</taxon>
        <taxon>Perkinsozoa</taxon>
        <taxon>Perkinsea</taxon>
        <taxon>Perkinsida</taxon>
        <taxon>Perkinsidae</taxon>
        <taxon>Perkinsus</taxon>
    </lineage>
</organism>
<comment type="similarity">
    <text evidence="3">Belongs to the F-actin-capping protein alpha subunit family.</text>
</comment>
<comment type="caution">
    <text evidence="4">The sequence shown here is derived from an EMBL/GenBank/DDBJ whole genome shotgun (WGS) entry which is preliminary data.</text>
</comment>
<evidence type="ECO:0000256" key="3">
    <source>
        <dbReference type="RuleBase" id="RU365077"/>
    </source>
</evidence>
<evidence type="ECO:0000313" key="4">
    <source>
        <dbReference type="EMBL" id="KAF4729029.1"/>
    </source>
</evidence>
<dbReference type="SUPFAM" id="SSF90096">
    <property type="entry name" value="Subunits of heterodimeric actin filament capping protein Capz"/>
    <property type="match status" value="1"/>
</dbReference>
<dbReference type="Pfam" id="PF01267">
    <property type="entry name" value="F-actin_cap_A"/>
    <property type="match status" value="1"/>
</dbReference>
<reference evidence="4 5" key="1">
    <citation type="submission" date="2020-04" db="EMBL/GenBank/DDBJ databases">
        <title>Perkinsus olseni comparative genomics.</title>
        <authorList>
            <person name="Bogema D.R."/>
        </authorList>
    </citation>
    <scope>NUCLEOTIDE SEQUENCE [LARGE SCALE GENOMIC DNA]</scope>
    <source>
        <strain evidence="4">ATCC PRA-205</strain>
    </source>
</reference>
<dbReference type="AlphaFoldDB" id="A0A7J6S7T6"/>
<dbReference type="InterPro" id="IPR042276">
    <property type="entry name" value="CapZ_alpha/beta_2"/>
</dbReference>
<comment type="subunit">
    <text evidence="3">Heterodimer of an alpha and a beta subunit.</text>
</comment>
<comment type="function">
    <text evidence="3">F-actin-capping proteins bind in a Ca(2+)-independent manner to the fast growing ends of actin filaments (barbed end) thereby blocking the exchange of subunits at these ends. Unlike other capping proteins (such as gelsolin and severin), these proteins do not sever actin filaments.</text>
</comment>
<gene>
    <name evidence="4" type="primary">CAPZA2</name>
    <name evidence="4" type="ORF">FOZ62_030685</name>
</gene>
<dbReference type="GO" id="GO:0051016">
    <property type="term" value="P:barbed-end actin filament capping"/>
    <property type="evidence" value="ECO:0007669"/>
    <property type="project" value="UniProtKB-UniRule"/>
</dbReference>
<protein>
    <recommendedName>
        <fullName evidence="3">F-actin-capping protein subunit alpha</fullName>
    </recommendedName>
</protein>
<evidence type="ECO:0000313" key="5">
    <source>
        <dbReference type="Proteomes" id="UP000574390"/>
    </source>
</evidence>
<keyword evidence="1 3" id="KW-0117">Actin capping</keyword>
<dbReference type="GO" id="GO:0051015">
    <property type="term" value="F:actin filament binding"/>
    <property type="evidence" value="ECO:0007669"/>
    <property type="project" value="TreeGrafter"/>
</dbReference>
<dbReference type="PANTHER" id="PTHR10653">
    <property type="entry name" value="F-ACTIN-CAPPING PROTEIN SUBUNIT ALPHA"/>
    <property type="match status" value="1"/>
</dbReference>
<dbReference type="GO" id="GO:0008290">
    <property type="term" value="C:F-actin capping protein complex"/>
    <property type="evidence" value="ECO:0007669"/>
    <property type="project" value="UniProtKB-UniRule"/>
</dbReference>
<dbReference type="InterPro" id="IPR002189">
    <property type="entry name" value="CapZ_alpha"/>
</dbReference>
<dbReference type="PRINTS" id="PR00191">
    <property type="entry name" value="FACTINCAPA"/>
</dbReference>
<dbReference type="GO" id="GO:0030036">
    <property type="term" value="P:actin cytoskeleton organization"/>
    <property type="evidence" value="ECO:0007669"/>
    <property type="project" value="TreeGrafter"/>
</dbReference>
<dbReference type="GO" id="GO:0030863">
    <property type="term" value="C:cortical cytoskeleton"/>
    <property type="evidence" value="ECO:0007669"/>
    <property type="project" value="TreeGrafter"/>
</dbReference>
<dbReference type="InterPro" id="IPR037282">
    <property type="entry name" value="CapZ_alpha/beta"/>
</dbReference>
<dbReference type="Proteomes" id="UP000574390">
    <property type="component" value="Unassembled WGS sequence"/>
</dbReference>
<accession>A0A7J6S7T6</accession>
<feature type="non-terminal residue" evidence="4">
    <location>
        <position position="1"/>
    </location>
</feature>
<proteinExistence type="inferred from homology"/>
<dbReference type="Gene3D" id="3.90.1150.210">
    <property type="entry name" value="F-actin capping protein, beta subunit"/>
    <property type="match status" value="1"/>
</dbReference>
<evidence type="ECO:0000256" key="2">
    <source>
        <dbReference type="ARBA" id="ARBA00023203"/>
    </source>
</evidence>
<sequence>MADSVESTVIAASPPGCLPQVLGDLSVISPAVATNSNAAIQQYCESNGMVLTSSTDRDEPMTKVLMCRQARVDGTDEYMDVTGRKQCTISWGPVPSILSVKDRTNDETTDSDMRTLADAGFEAFEGQGMTSGVWIKDGAIHIVRSSLVMRERGLWSGSWLAEYVVRTSSGGSGWTVTGSLKIRTHFWEDSNVQSTFTRRMPESVTTDGNPVAREVVRIVLDFENKCHASLDGLVDTSCRPACKALRRRQPMNGLKFDWNVHRQTLSRDLTDNTAQLVDAKPAR</sequence>
<evidence type="ECO:0000256" key="1">
    <source>
        <dbReference type="ARBA" id="ARBA00022467"/>
    </source>
</evidence>
<dbReference type="EMBL" id="JABANM010016679">
    <property type="protein sequence ID" value="KAF4729029.1"/>
    <property type="molecule type" value="Genomic_DNA"/>
</dbReference>